<dbReference type="Proteomes" id="UP001217838">
    <property type="component" value="Unassembled WGS sequence"/>
</dbReference>
<evidence type="ECO:0000256" key="6">
    <source>
        <dbReference type="RuleBase" id="RU366067"/>
    </source>
</evidence>
<dbReference type="InterPro" id="IPR017756">
    <property type="entry name" value="TM_Gly-Cys-Arg_CS"/>
</dbReference>
<organism evidence="7 8">
    <name type="scientific">Nannocystis radixulma</name>
    <dbReference type="NCBI Taxonomy" id="2995305"/>
    <lineage>
        <taxon>Bacteria</taxon>
        <taxon>Pseudomonadati</taxon>
        <taxon>Myxococcota</taxon>
        <taxon>Polyangia</taxon>
        <taxon>Nannocystales</taxon>
        <taxon>Nannocystaceae</taxon>
        <taxon>Nannocystis</taxon>
    </lineage>
</organism>
<evidence type="ECO:0000313" key="8">
    <source>
        <dbReference type="Proteomes" id="UP001217838"/>
    </source>
</evidence>
<accession>A0ABT5AWD3</accession>
<dbReference type="PANTHER" id="PTHR38469:SF1">
    <property type="entry name" value="PERIPLASMIC PEPTIDASE SUBFAMILY S1B"/>
    <property type="match status" value="1"/>
</dbReference>
<dbReference type="EC" id="3.4.14.-" evidence="6"/>
<feature type="signal peptide" evidence="6">
    <location>
        <begin position="1"/>
        <end position="31"/>
    </location>
</feature>
<dbReference type="Gene3D" id="2.40.10.10">
    <property type="entry name" value="Trypsin-like serine proteases"/>
    <property type="match status" value="1"/>
</dbReference>
<evidence type="ECO:0000256" key="2">
    <source>
        <dbReference type="ARBA" id="ARBA00022438"/>
    </source>
</evidence>
<evidence type="ECO:0000256" key="5">
    <source>
        <dbReference type="ARBA" id="ARBA00022801"/>
    </source>
</evidence>
<dbReference type="InterPro" id="IPR019500">
    <property type="entry name" value="Pep_S46"/>
</dbReference>
<feature type="chain" id="PRO_5044985366" description="Dipeptidyl-peptidase" evidence="6">
    <location>
        <begin position="32"/>
        <end position="803"/>
    </location>
</feature>
<gene>
    <name evidence="7" type="ORF">POL58_00310</name>
</gene>
<proteinExistence type="inferred from homology"/>
<keyword evidence="6" id="KW-0720">Serine protease</keyword>
<comment type="function">
    <text evidence="6">Catalyzes the removal of dipeptides from the N-terminus of oligopeptides.</text>
</comment>
<keyword evidence="5 6" id="KW-0378">Hydrolase</keyword>
<evidence type="ECO:0000256" key="4">
    <source>
        <dbReference type="ARBA" id="ARBA00022729"/>
    </source>
</evidence>
<evidence type="ECO:0000313" key="7">
    <source>
        <dbReference type="EMBL" id="MDC0666151.1"/>
    </source>
</evidence>
<sequence>MHTRPHLVLSRSARCLGLAAAVSLVAAPAHADEGQWTPGQIVELDRDKLSAMGLELPLEQLWSDNTGLMRAAVNLSGCSAAFVSAEGLIATNHHCAHAAIQAVSSVEHDYLKDGFLARARAEELPGKGLSVRVLERIDDVTAEVLAGADELSDDRARAKAIDKARKQIVETCEAPGGGLRCEVAAFYNMSQFQRFTYRELRDVRLVYAPPSAIGEFGGEIDNWMWPRHTGDFTLLRAYVGPGGEAAERADANVPYKPQAWLPVAHEGVKAGDFVAVLGYPGNTERYLPLSEVERHESQIFPARVDLLGEWVAILEELGAQDHARGIKVASAKKSLANRLKNARGMLAGFSAIGLVARRRAEEAALEKWAEESGERAYQQVLPALRKLSEDRKASFAHDYLLEQVPNGPNLLGLAIDLVRRARERQKPDLERSAGYMDRNEKKLWDRQEKRLRDFDAEVDAHLLASVIARAQALPAGWKLDAFKDMSPEAEASKLAGVLGASSGRERYLKQARQLIARSKLLGEGKAKALFDAADPAALAASGDPFIALALALAPAIEAAEARSESRAGALSRLGPSYFTMLRKVRSGPVYPDANGTLRFSYASIAGYKPREGLMATPQTTLTGQMAKVTGEEPFTMPERVLAAVPKASSTYWADPILGDVPIDFLSSADTTGGNSGSPVINGRGQFIGLNFDRVWENIAGDFGYSERSRNIIVDVRYLLWLLDQVEDAEALLQELGVGALRVAGARAQVGDGLASPHTATVEPERETCPQERRGCGCTSGSETPAPWWLLAGLLWLRRRRVRG</sequence>
<evidence type="ECO:0000256" key="1">
    <source>
        <dbReference type="ARBA" id="ARBA00010491"/>
    </source>
</evidence>
<keyword evidence="2 6" id="KW-0031">Aminopeptidase</keyword>
<dbReference type="NCBIfam" id="TIGR03382">
    <property type="entry name" value="GC_trans_RRR"/>
    <property type="match status" value="1"/>
</dbReference>
<reference evidence="7 8" key="1">
    <citation type="submission" date="2022-11" db="EMBL/GenBank/DDBJ databases">
        <title>Minimal conservation of predation-associated metabolite biosynthetic gene clusters underscores biosynthetic potential of Myxococcota including descriptions for ten novel species: Archangium lansinium sp. nov., Myxococcus landrumus sp. nov., Nannocystis bai.</title>
        <authorList>
            <person name="Ahearne A."/>
            <person name="Stevens C."/>
            <person name="Dowd S."/>
        </authorList>
    </citation>
    <scope>NUCLEOTIDE SEQUENCE [LARGE SCALE GENOMIC DNA]</scope>
    <source>
        <strain evidence="7 8">NCELM</strain>
    </source>
</reference>
<dbReference type="RefSeq" id="WP_271993572.1">
    <property type="nucleotide sequence ID" value="NZ_JAQNDN010000001.1"/>
</dbReference>
<protein>
    <recommendedName>
        <fullName evidence="6">Dipeptidyl-peptidase</fullName>
        <ecNumber evidence="6">3.4.14.-</ecNumber>
    </recommendedName>
</protein>
<dbReference type="InterPro" id="IPR024038">
    <property type="entry name" value="MYXO-CTERM"/>
</dbReference>
<dbReference type="SUPFAM" id="SSF50494">
    <property type="entry name" value="Trypsin-like serine proteases"/>
    <property type="match status" value="1"/>
</dbReference>
<dbReference type="EMBL" id="JAQNDN010000001">
    <property type="protein sequence ID" value="MDC0666151.1"/>
    <property type="molecule type" value="Genomic_DNA"/>
</dbReference>
<dbReference type="PANTHER" id="PTHR38469">
    <property type="entry name" value="PERIPLASMIC PEPTIDASE SUBFAMILY S1B"/>
    <property type="match status" value="1"/>
</dbReference>
<comment type="caution">
    <text evidence="7">The sequence shown here is derived from an EMBL/GenBank/DDBJ whole genome shotgun (WGS) entry which is preliminary data.</text>
</comment>
<dbReference type="Pfam" id="PF10459">
    <property type="entry name" value="Peptidase_S46"/>
    <property type="match status" value="1"/>
</dbReference>
<evidence type="ECO:0000256" key="3">
    <source>
        <dbReference type="ARBA" id="ARBA00022670"/>
    </source>
</evidence>
<dbReference type="InterPro" id="IPR043504">
    <property type="entry name" value="Peptidase_S1_PA_chymotrypsin"/>
</dbReference>
<keyword evidence="3 6" id="KW-0645">Protease</keyword>
<name>A0ABT5AWD3_9BACT</name>
<keyword evidence="8" id="KW-1185">Reference proteome</keyword>
<dbReference type="NCBIfam" id="TIGR03901">
    <property type="entry name" value="MYXO-CTERM"/>
    <property type="match status" value="1"/>
</dbReference>
<dbReference type="InterPro" id="IPR009003">
    <property type="entry name" value="Peptidase_S1_PA"/>
</dbReference>
<comment type="similarity">
    <text evidence="1 6">Belongs to the peptidase S46 family.</text>
</comment>
<keyword evidence="4 6" id="KW-0732">Signal</keyword>